<organism evidence="2">
    <name type="scientific">uncultured Caudovirales phage</name>
    <dbReference type="NCBI Taxonomy" id="2100421"/>
    <lineage>
        <taxon>Viruses</taxon>
        <taxon>Duplodnaviria</taxon>
        <taxon>Heunggongvirae</taxon>
        <taxon>Uroviricota</taxon>
        <taxon>Caudoviricetes</taxon>
        <taxon>Peduoviridae</taxon>
        <taxon>Maltschvirus</taxon>
        <taxon>Maltschvirus maltsch</taxon>
    </lineage>
</organism>
<dbReference type="GO" id="GO:0003677">
    <property type="term" value="F:DNA binding"/>
    <property type="evidence" value="ECO:0007669"/>
    <property type="project" value="InterPro"/>
</dbReference>
<evidence type="ECO:0000259" key="1">
    <source>
        <dbReference type="Pfam" id="PF04851"/>
    </source>
</evidence>
<dbReference type="GO" id="GO:0016787">
    <property type="term" value="F:hydrolase activity"/>
    <property type="evidence" value="ECO:0007669"/>
    <property type="project" value="InterPro"/>
</dbReference>
<name>A0A6J5S660_9CAUD</name>
<dbReference type="GO" id="GO:0005524">
    <property type="term" value="F:ATP binding"/>
    <property type="evidence" value="ECO:0007669"/>
    <property type="project" value="InterPro"/>
</dbReference>
<dbReference type="SUPFAM" id="SSF52540">
    <property type="entry name" value="P-loop containing nucleoside triphosphate hydrolases"/>
    <property type="match status" value="2"/>
</dbReference>
<protein>
    <recommendedName>
        <fullName evidence="1">Helicase/UvrB N-terminal domain-containing protein</fullName>
    </recommendedName>
</protein>
<accession>A0A6J5S660</accession>
<gene>
    <name evidence="2" type="ORF">UFOVP1393_13</name>
</gene>
<dbReference type="Pfam" id="PF04851">
    <property type="entry name" value="ResIII"/>
    <property type="match status" value="1"/>
</dbReference>
<evidence type="ECO:0000313" key="2">
    <source>
        <dbReference type="EMBL" id="CAB4203975.1"/>
    </source>
</evidence>
<dbReference type="EMBL" id="LR797338">
    <property type="protein sequence ID" value="CAB4203975.1"/>
    <property type="molecule type" value="Genomic_DNA"/>
</dbReference>
<sequence>MKLRDYQIEIANKATEILTNNYIVYLALAVRTGKTVTSLETAKLYGAKNVLFLTKKKAIKSILKDYESFGYTFGLTVINNESLHLTSGNFDLIISDEHHRCGTYPKPNKVTKLIKQRYSNLPMIFLSGTPHPESYSQIYHQFWISNYSPFKAWVNFYKFAQVFVNIVQKNFGYAKVNDYSDCSYDKIKPIMDSYFITYTQKEAGFTSEVKENILRVKMSDYTYNLINRLKKDKLVQGNNELILADTAVKLMSKVHQLYSGTVKFESGNTMTIDNSKAVFIKDKFKDKIAIFYKFKEEFETLKDVYKNELTDNLEEFNTTNKSIALQIVSGREGISLSNAKYLVYYNIDFSALSYWQSRDRLTTMDRLTNDIYWIFSENGIEDKIYKSVANKKNYTLKVFEKNELSN</sequence>
<dbReference type="Gene3D" id="3.40.50.300">
    <property type="entry name" value="P-loop containing nucleotide triphosphate hydrolases"/>
    <property type="match status" value="2"/>
</dbReference>
<dbReference type="InterPro" id="IPR027417">
    <property type="entry name" value="P-loop_NTPase"/>
</dbReference>
<proteinExistence type="predicted"/>
<dbReference type="InterPro" id="IPR006935">
    <property type="entry name" value="Helicase/UvrB_N"/>
</dbReference>
<feature type="domain" description="Helicase/UvrB N-terminal" evidence="1">
    <location>
        <begin position="1"/>
        <end position="65"/>
    </location>
</feature>
<reference evidence="2" key="1">
    <citation type="submission" date="2020-05" db="EMBL/GenBank/DDBJ databases">
        <authorList>
            <person name="Chiriac C."/>
            <person name="Salcher M."/>
            <person name="Ghai R."/>
            <person name="Kavagutti S V."/>
        </authorList>
    </citation>
    <scope>NUCLEOTIDE SEQUENCE</scope>
</reference>